<dbReference type="OrthoDB" id="18884at2759"/>
<feature type="compositionally biased region" description="Basic and acidic residues" evidence="1">
    <location>
        <begin position="682"/>
        <end position="692"/>
    </location>
</feature>
<dbReference type="GO" id="GO:0003729">
    <property type="term" value="F:mRNA binding"/>
    <property type="evidence" value="ECO:0007669"/>
    <property type="project" value="TreeGrafter"/>
</dbReference>
<proteinExistence type="predicted"/>
<evidence type="ECO:0000313" key="3">
    <source>
        <dbReference type="Proteomes" id="UP000051952"/>
    </source>
</evidence>
<dbReference type="OMA" id="IKYPGFK"/>
<dbReference type="AlphaFoldDB" id="A0A0S4IU09"/>
<dbReference type="GO" id="GO:0003743">
    <property type="term" value="F:translation initiation factor activity"/>
    <property type="evidence" value="ECO:0007669"/>
    <property type="project" value="TreeGrafter"/>
</dbReference>
<dbReference type="InterPro" id="IPR027512">
    <property type="entry name" value="EIF3A"/>
</dbReference>
<gene>
    <name evidence="2" type="ORF">BSAL_73895</name>
</gene>
<dbReference type="Proteomes" id="UP000051952">
    <property type="component" value="Unassembled WGS sequence"/>
</dbReference>
<dbReference type="PANTHER" id="PTHR14005">
    <property type="entry name" value="EUKARYOTIC TRANSLATION INITIATION FACTOR 3, THETA SUBUNIT"/>
    <property type="match status" value="1"/>
</dbReference>
<dbReference type="GO" id="GO:0043614">
    <property type="term" value="C:multi-eIF complex"/>
    <property type="evidence" value="ECO:0007669"/>
    <property type="project" value="TreeGrafter"/>
</dbReference>
<dbReference type="EMBL" id="CYKH01000632">
    <property type="protein sequence ID" value="CUG07766.1"/>
    <property type="molecule type" value="Genomic_DNA"/>
</dbReference>
<keyword evidence="3" id="KW-1185">Reference proteome</keyword>
<name>A0A0S4IU09_BODSA</name>
<organism evidence="2 3">
    <name type="scientific">Bodo saltans</name>
    <name type="common">Flagellated protozoan</name>
    <dbReference type="NCBI Taxonomy" id="75058"/>
    <lineage>
        <taxon>Eukaryota</taxon>
        <taxon>Discoba</taxon>
        <taxon>Euglenozoa</taxon>
        <taxon>Kinetoplastea</taxon>
        <taxon>Metakinetoplastina</taxon>
        <taxon>Eubodonida</taxon>
        <taxon>Bodonidae</taxon>
        <taxon>Bodo</taxon>
    </lineage>
</organism>
<feature type="region of interest" description="Disordered" evidence="1">
    <location>
        <begin position="682"/>
        <end position="706"/>
    </location>
</feature>
<dbReference type="GO" id="GO:0071540">
    <property type="term" value="C:eukaryotic translation initiation factor 3 complex, eIF3e"/>
    <property type="evidence" value="ECO:0007669"/>
    <property type="project" value="TreeGrafter"/>
</dbReference>
<accession>A0A0S4IU09</accession>
<dbReference type="PANTHER" id="PTHR14005:SF0">
    <property type="entry name" value="EUKARYOTIC TRANSLATION INITIATION FACTOR 3 SUBUNIT A"/>
    <property type="match status" value="1"/>
</dbReference>
<dbReference type="GO" id="GO:0002188">
    <property type="term" value="P:translation reinitiation"/>
    <property type="evidence" value="ECO:0007669"/>
    <property type="project" value="TreeGrafter"/>
</dbReference>
<protein>
    <submittedName>
        <fullName evidence="2">Uncharacterized protein</fullName>
    </submittedName>
</protein>
<dbReference type="GO" id="GO:0071541">
    <property type="term" value="C:eukaryotic translation initiation factor 3 complex, eIF3m"/>
    <property type="evidence" value="ECO:0007669"/>
    <property type="project" value="TreeGrafter"/>
</dbReference>
<evidence type="ECO:0000256" key="1">
    <source>
        <dbReference type="SAM" id="MobiDB-lite"/>
    </source>
</evidence>
<dbReference type="VEuPathDB" id="TriTrypDB:BSAL_73895"/>
<evidence type="ECO:0000313" key="2">
    <source>
        <dbReference type="EMBL" id="CUG07766.1"/>
    </source>
</evidence>
<dbReference type="GO" id="GO:0001732">
    <property type="term" value="P:formation of cytoplasmic translation initiation complex"/>
    <property type="evidence" value="ECO:0007669"/>
    <property type="project" value="TreeGrafter"/>
</dbReference>
<sequence length="818" mass="90918">MVGALVIDRTRRRDGQKLWKLRKWSDIKDPITELFRLGFSLRSEAGDAFHSMWQNLSFIRDNMRGNPNAEDIWSNVTKEICSQLLSLVKDAQAQAAKEIAAAKANDSIVALVSGRQHADLINQRYSVDSFVAGVMGRTLNARFMGTGIPMLNLTLEVTENFVTLVKDYKLPFAAQSLAKSFLSFRGYLETFLFSNLVEYATETGRNARQNEIARLLRESRTVFQKEVAVMERTFEVALLVQRLVLGISNWQCLSDSVSLITRILIEFLPEDKPAHLPLIAVVYKALADVFLQCHNRTFHAYCLTKAASAHQKIVASAKVLDKKAVTAASASVAPASTAAVLAALAAPDISERRNQFGGNDVDFRRLSDIAEMFKIGFPPSRSTLCTELRTSGVLDGAQPAAKELFTILTADVAPIDVCGKTAQYLTELVKTSASIEETFGSEVRRFALTRYFLLVAETKNSISLRDANANVGFAAAVASHEVLNVLLDEVNIPVLVDQGASEVTFTSASLARMHNTFSQLAQAAAPARVAVQPKRQPLRIDLTNLELESNRLIAFHSLVKDRVKATVELKEKRIKQIHAQKESKKQAIIDVEVERQRKIQEENNKRMAREYQLAELKERRKLLIHRVQEKHKGLKVNPAIIDLNQQSFMDNLTAALTEFQRRLETAKRADVRKMDHFERACREKDTPKRKALAESMAGELETERQTRWENSLLQHRKEFDEKAATRARLQKFLPHAAKYEATLAERSTKTTKRDEQEDLLKAEKARLALASGQTAAPAAAPVVAAAPTATPASTDAAADLPVPVAGAKWAARAKKADA</sequence>
<dbReference type="Gene3D" id="1.25.40.860">
    <property type="match status" value="1"/>
</dbReference>
<reference evidence="3" key="1">
    <citation type="submission" date="2015-09" db="EMBL/GenBank/DDBJ databases">
        <authorList>
            <consortium name="Pathogen Informatics"/>
        </authorList>
    </citation>
    <scope>NUCLEOTIDE SEQUENCE [LARGE SCALE GENOMIC DNA]</scope>
    <source>
        <strain evidence="3">Lake Konstanz</strain>
    </source>
</reference>